<dbReference type="EMBL" id="AWSQ01000002">
    <property type="protein sequence ID" value="KFX69755.1"/>
    <property type="molecule type" value="Genomic_DNA"/>
</dbReference>
<evidence type="ECO:0000256" key="2">
    <source>
        <dbReference type="ARBA" id="ARBA00023015"/>
    </source>
</evidence>
<dbReference type="PROSITE" id="PS50931">
    <property type="entry name" value="HTH_LYSR"/>
    <property type="match status" value="1"/>
</dbReference>
<dbReference type="Pfam" id="PF00126">
    <property type="entry name" value="HTH_1"/>
    <property type="match status" value="1"/>
</dbReference>
<proteinExistence type="inferred from homology"/>
<accession>A0A0A1YIL6</accession>
<dbReference type="InterPro" id="IPR005119">
    <property type="entry name" value="LysR_subst-bd"/>
</dbReference>
<organism evidence="6 7">
    <name type="scientific">Pseudomonas taeanensis MS-3</name>
    <dbReference type="NCBI Taxonomy" id="1395571"/>
    <lineage>
        <taxon>Bacteria</taxon>
        <taxon>Pseudomonadati</taxon>
        <taxon>Pseudomonadota</taxon>
        <taxon>Gammaproteobacteria</taxon>
        <taxon>Pseudomonadales</taxon>
        <taxon>Pseudomonadaceae</taxon>
        <taxon>Pseudomonas</taxon>
    </lineage>
</organism>
<dbReference type="CDD" id="cd08414">
    <property type="entry name" value="PBP2_LTTR_aromatics_like"/>
    <property type="match status" value="1"/>
</dbReference>
<name>A0A0A1YIL6_9PSED</name>
<dbReference type="Proteomes" id="UP000030063">
    <property type="component" value="Unassembled WGS sequence"/>
</dbReference>
<gene>
    <name evidence="6" type="ORF">TMS3_0109570</name>
</gene>
<keyword evidence="2" id="KW-0805">Transcription regulation</keyword>
<dbReference type="RefSeq" id="WP_025165004.1">
    <property type="nucleotide sequence ID" value="NZ_AWSQ01000002.1"/>
</dbReference>
<dbReference type="InterPro" id="IPR036390">
    <property type="entry name" value="WH_DNA-bd_sf"/>
</dbReference>
<dbReference type="PRINTS" id="PR00039">
    <property type="entry name" value="HTHLYSR"/>
</dbReference>
<evidence type="ECO:0000256" key="4">
    <source>
        <dbReference type="ARBA" id="ARBA00023163"/>
    </source>
</evidence>
<dbReference type="InterPro" id="IPR036388">
    <property type="entry name" value="WH-like_DNA-bd_sf"/>
</dbReference>
<dbReference type="Pfam" id="PF03466">
    <property type="entry name" value="LysR_substrate"/>
    <property type="match status" value="1"/>
</dbReference>
<dbReference type="SUPFAM" id="SSF53850">
    <property type="entry name" value="Periplasmic binding protein-like II"/>
    <property type="match status" value="1"/>
</dbReference>
<comment type="similarity">
    <text evidence="1">Belongs to the LysR transcriptional regulatory family.</text>
</comment>
<evidence type="ECO:0000256" key="3">
    <source>
        <dbReference type="ARBA" id="ARBA00023125"/>
    </source>
</evidence>
<sequence>MELKTLRTFVAVAELRNFSAAARLLHTVQPAVSRQIAELEEELGTPLLWRSTREVRVTAAGEVLLEDARRLLALEIEARERVTRAARGQSGQLRIGYMSSATARFLPTLLQHFSQRNPEVHVELFEMTAQQQLEAFARHEIDLGLSRPLPKPAPLGLESLLLYQDRLMAVLPQAHPLAKGKQLSLKALAREDFVLFERGQASGLFDRIISACGEAGFSPRVVRQPAQMQTLLSQVASGTGLAIAPACIRYLQSDGCVFIKLHPAPPPIALELHYLGSPLRPTVEAFLEEVSQMREQIKTQMEPE</sequence>
<dbReference type="InterPro" id="IPR000847">
    <property type="entry name" value="LysR_HTH_N"/>
</dbReference>
<dbReference type="PANTHER" id="PTHR30346:SF28">
    <property type="entry name" value="HTH-TYPE TRANSCRIPTIONAL REGULATOR CYNR"/>
    <property type="match status" value="1"/>
</dbReference>
<dbReference type="AlphaFoldDB" id="A0A0A1YIL6"/>
<protein>
    <recommendedName>
        <fullName evidence="5">HTH lysR-type domain-containing protein</fullName>
    </recommendedName>
</protein>
<dbReference type="OrthoDB" id="5289754at2"/>
<feature type="domain" description="HTH lysR-type" evidence="5">
    <location>
        <begin position="1"/>
        <end position="58"/>
    </location>
</feature>
<dbReference type="STRING" id="1395571.TMS3_0109570"/>
<comment type="caution">
    <text evidence="6">The sequence shown here is derived from an EMBL/GenBank/DDBJ whole genome shotgun (WGS) entry which is preliminary data.</text>
</comment>
<evidence type="ECO:0000313" key="7">
    <source>
        <dbReference type="Proteomes" id="UP000030063"/>
    </source>
</evidence>
<dbReference type="Gene3D" id="1.10.10.10">
    <property type="entry name" value="Winged helix-like DNA-binding domain superfamily/Winged helix DNA-binding domain"/>
    <property type="match status" value="1"/>
</dbReference>
<dbReference type="GO" id="GO:0032993">
    <property type="term" value="C:protein-DNA complex"/>
    <property type="evidence" value="ECO:0007669"/>
    <property type="project" value="TreeGrafter"/>
</dbReference>
<keyword evidence="4" id="KW-0804">Transcription</keyword>
<evidence type="ECO:0000259" key="5">
    <source>
        <dbReference type="PROSITE" id="PS50931"/>
    </source>
</evidence>
<dbReference type="FunFam" id="1.10.10.10:FF:000001">
    <property type="entry name" value="LysR family transcriptional regulator"/>
    <property type="match status" value="1"/>
</dbReference>
<keyword evidence="7" id="KW-1185">Reference proteome</keyword>
<dbReference type="PANTHER" id="PTHR30346">
    <property type="entry name" value="TRANSCRIPTIONAL DUAL REGULATOR HCAR-RELATED"/>
    <property type="match status" value="1"/>
</dbReference>
<dbReference type="GO" id="GO:0003677">
    <property type="term" value="F:DNA binding"/>
    <property type="evidence" value="ECO:0007669"/>
    <property type="project" value="UniProtKB-KW"/>
</dbReference>
<dbReference type="SUPFAM" id="SSF46785">
    <property type="entry name" value="Winged helix' DNA-binding domain"/>
    <property type="match status" value="1"/>
</dbReference>
<evidence type="ECO:0000313" key="6">
    <source>
        <dbReference type="EMBL" id="KFX69755.1"/>
    </source>
</evidence>
<dbReference type="eggNOG" id="COG0583">
    <property type="taxonomic scope" value="Bacteria"/>
</dbReference>
<evidence type="ECO:0000256" key="1">
    <source>
        <dbReference type="ARBA" id="ARBA00009437"/>
    </source>
</evidence>
<reference evidence="6 7" key="1">
    <citation type="journal article" date="2014" name="Genome Announc.">
        <title>Draft Genome Sequence of Petroleum Oil-Degrading Marine Bacterium Pseudomonas taeanensis Strain MS-3, Isolated from a Crude Oil-Contaminated Seashore.</title>
        <authorList>
            <person name="Lee S.Y."/>
            <person name="Kim S.H."/>
            <person name="Lee D.G."/>
            <person name="Shin S."/>
            <person name="Yun S.H."/>
            <person name="Choi C.W."/>
            <person name="Chung Y.H."/>
            <person name="Choi J.S."/>
            <person name="Kahng H.Y."/>
            <person name="Kim S.I."/>
        </authorList>
    </citation>
    <scope>NUCLEOTIDE SEQUENCE [LARGE SCALE GENOMIC DNA]</scope>
    <source>
        <strain evidence="6 7">MS-3</strain>
    </source>
</reference>
<dbReference type="GO" id="GO:0003700">
    <property type="term" value="F:DNA-binding transcription factor activity"/>
    <property type="evidence" value="ECO:0007669"/>
    <property type="project" value="InterPro"/>
</dbReference>
<keyword evidence="3" id="KW-0238">DNA-binding</keyword>
<dbReference type="Gene3D" id="3.40.190.10">
    <property type="entry name" value="Periplasmic binding protein-like II"/>
    <property type="match status" value="2"/>
</dbReference>